<dbReference type="EMBL" id="LR899876">
    <property type="protein sequence ID" value="CAD7243056.1"/>
    <property type="molecule type" value="Genomic_DNA"/>
</dbReference>
<dbReference type="InterPro" id="IPR029030">
    <property type="entry name" value="Caspase-like_dom_sf"/>
</dbReference>
<dbReference type="EMBL" id="CAJPEV010000359">
    <property type="protein sequence ID" value="CAG0884433.1"/>
    <property type="molecule type" value="Genomic_DNA"/>
</dbReference>
<dbReference type="SUPFAM" id="SSF48239">
    <property type="entry name" value="Terpenoid cyclases/Protein prenyltransferases"/>
    <property type="match status" value="1"/>
</dbReference>
<dbReference type="InterPro" id="IPR001309">
    <property type="entry name" value="Pept_C14_p20"/>
</dbReference>
<keyword evidence="5" id="KW-1185">Reference proteome</keyword>
<dbReference type="InterPro" id="IPR011626">
    <property type="entry name" value="Alpha-macroglobulin_TED"/>
</dbReference>
<proteinExistence type="inferred from homology"/>
<dbReference type="Proteomes" id="UP000677054">
    <property type="component" value="Unassembled WGS sequence"/>
</dbReference>
<feature type="region of interest" description="Disordered" evidence="2">
    <location>
        <begin position="36"/>
        <end position="60"/>
    </location>
</feature>
<dbReference type="InterPro" id="IPR016129">
    <property type="entry name" value="Caspase_his_AS"/>
</dbReference>
<comment type="similarity">
    <text evidence="1">Belongs to the peptidase C14A family.</text>
</comment>
<dbReference type="Gene3D" id="1.50.10.20">
    <property type="match status" value="1"/>
</dbReference>
<dbReference type="SUPFAM" id="SSF52129">
    <property type="entry name" value="Caspase-like"/>
    <property type="match status" value="1"/>
</dbReference>
<gene>
    <name evidence="4" type="ORF">DSTB1V02_LOCUS2993</name>
</gene>
<dbReference type="InterPro" id="IPR050473">
    <property type="entry name" value="A2M/Complement_sys"/>
</dbReference>
<dbReference type="Gene3D" id="3.40.50.1460">
    <property type="match status" value="1"/>
</dbReference>
<dbReference type="Pfam" id="PF00656">
    <property type="entry name" value="Peptidase_C14"/>
    <property type="match status" value="1"/>
</dbReference>
<evidence type="ECO:0000256" key="2">
    <source>
        <dbReference type="SAM" id="MobiDB-lite"/>
    </source>
</evidence>
<dbReference type="PANTHER" id="PTHR11412">
    <property type="entry name" value="MACROGLOBULIN / COMPLEMENT"/>
    <property type="match status" value="1"/>
</dbReference>
<protein>
    <recommendedName>
        <fullName evidence="3">Caspase family p20 domain-containing protein</fullName>
    </recommendedName>
</protein>
<feature type="domain" description="Caspase family p20" evidence="3">
    <location>
        <begin position="60"/>
        <end position="91"/>
    </location>
</feature>
<dbReference type="OrthoDB" id="6044770at2759"/>
<sequence>MMFRICDESQIRFAWCLVESCQSPSLRPVFLSSRAGSGVDSPDGGGAISVPAKETSDPSEMKKNLDEFSKRPEHKHGDCCVVVIMSHGYQGSGSDPKTSSPFVISCSDGKTLQVEWIIQKFNTVESLKGKPKSRLLGHQIEIDFRAKLDWSYFAFGDEGMLGDESSMWLTAFAVKVLGRSRPFVFVDENEWLRNVRWIAEKQFPCFSGCLRLLLRSRVVPRASRAGVKDITFIGVHHKQTELQISELVLRIEHEDKENEKV</sequence>
<dbReference type="PANTHER" id="PTHR11412:SF171">
    <property type="entry name" value="PREGNANCY ZONE PROTEIN-LIKE PROTEIN"/>
    <property type="match status" value="1"/>
</dbReference>
<dbReference type="PROSITE" id="PS50208">
    <property type="entry name" value="CASPASE_P20"/>
    <property type="match status" value="1"/>
</dbReference>
<dbReference type="GO" id="GO:0006508">
    <property type="term" value="P:proteolysis"/>
    <property type="evidence" value="ECO:0007669"/>
    <property type="project" value="InterPro"/>
</dbReference>
<dbReference type="InterPro" id="IPR011600">
    <property type="entry name" value="Pept_C14_caspase"/>
</dbReference>
<reference evidence="4" key="1">
    <citation type="submission" date="2020-11" db="EMBL/GenBank/DDBJ databases">
        <authorList>
            <person name="Tran Van P."/>
        </authorList>
    </citation>
    <scope>NUCLEOTIDE SEQUENCE</scope>
</reference>
<organism evidence="4">
    <name type="scientific">Darwinula stevensoni</name>
    <dbReference type="NCBI Taxonomy" id="69355"/>
    <lineage>
        <taxon>Eukaryota</taxon>
        <taxon>Metazoa</taxon>
        <taxon>Ecdysozoa</taxon>
        <taxon>Arthropoda</taxon>
        <taxon>Crustacea</taxon>
        <taxon>Oligostraca</taxon>
        <taxon>Ostracoda</taxon>
        <taxon>Podocopa</taxon>
        <taxon>Podocopida</taxon>
        <taxon>Darwinulocopina</taxon>
        <taxon>Darwinuloidea</taxon>
        <taxon>Darwinulidae</taxon>
        <taxon>Darwinula</taxon>
    </lineage>
</organism>
<dbReference type="GO" id="GO:0004197">
    <property type="term" value="F:cysteine-type endopeptidase activity"/>
    <property type="evidence" value="ECO:0007669"/>
    <property type="project" value="InterPro"/>
</dbReference>
<dbReference type="SMART" id="SM00115">
    <property type="entry name" value="CASc"/>
    <property type="match status" value="1"/>
</dbReference>
<dbReference type="PROSITE" id="PS01121">
    <property type="entry name" value="CASPASE_HIS"/>
    <property type="match status" value="1"/>
</dbReference>
<evidence type="ECO:0000313" key="5">
    <source>
        <dbReference type="Proteomes" id="UP000677054"/>
    </source>
</evidence>
<evidence type="ECO:0000259" key="3">
    <source>
        <dbReference type="PROSITE" id="PS50208"/>
    </source>
</evidence>
<evidence type="ECO:0000256" key="1">
    <source>
        <dbReference type="ARBA" id="ARBA00010134"/>
    </source>
</evidence>
<dbReference type="GO" id="GO:0005615">
    <property type="term" value="C:extracellular space"/>
    <property type="evidence" value="ECO:0007669"/>
    <property type="project" value="InterPro"/>
</dbReference>
<dbReference type="AlphaFoldDB" id="A0A7R8ZZU3"/>
<accession>A0A7R8ZZU3</accession>
<evidence type="ECO:0000313" key="4">
    <source>
        <dbReference type="EMBL" id="CAD7243056.1"/>
    </source>
</evidence>
<name>A0A7R8ZZU3_9CRUS</name>
<dbReference type="Pfam" id="PF07678">
    <property type="entry name" value="TED_complement"/>
    <property type="match status" value="1"/>
</dbReference>
<dbReference type="InterPro" id="IPR008930">
    <property type="entry name" value="Terpenoid_cyclase/PrenylTrfase"/>
</dbReference>
<dbReference type="InterPro" id="IPR015917">
    <property type="entry name" value="Pept_C14A"/>
</dbReference>